<dbReference type="Pfam" id="PF06312">
    <property type="entry name" value="Neurexophilin"/>
    <property type="match status" value="1"/>
</dbReference>
<reference evidence="3" key="1">
    <citation type="submission" date="2025-08" db="UniProtKB">
        <authorList>
            <consortium name="Ensembl"/>
        </authorList>
    </citation>
    <scope>IDENTIFICATION</scope>
</reference>
<dbReference type="Proteomes" id="UP000265020">
    <property type="component" value="Unassembled WGS sequence"/>
</dbReference>
<dbReference type="GO" id="GO:0007399">
    <property type="term" value="P:nervous system development"/>
    <property type="evidence" value="ECO:0007669"/>
    <property type="project" value="UniProtKB-ARBA"/>
</dbReference>
<sequence length="566" mass="63131">MCIRKLFIFKVVPSNAPVYLPFVFHKFLELLVNLQTKSEDTNVTSVPAATILIHSTDPASDCSFHSVSPEDAPEINFLKEYIAWPETPSLSSELVLNDTSDPAHSTFTILPRSKGGSWHVGDQLMVLIKMHDFQGLPKKSGGDFLLARMHNHGLLAGVAGQVFDHHNGSYIAVFPILWEGTAEVQVTLVHSSEAVTLLDKVTQEQPDRAYSLSVFRSGSITETVTCNVCLKGPKEKLCNYTDLHTGEPWFCYKPKKLNCDTRITHARGGFTKNIEPLENQLFQQGVNMKVSIPASGPASINILPKIKGETNESMKTTAGYYYQGIWRALDGTTVHQFNNAAAISQCLKGKMVHFYGDSTVRQWFEYLIAKTPDLKAFDLKGPPRAGPYMALDFKNNILVTYRCHGTPIFFTPMPVSETRYITSELKNVVGGTNTVIVIGIWAHFTTFPVEVYIRRLLNIRRAVELLLSRAPGTLIIIRTGNPKTLKASETRIASDWYSLQRDKILRAIFKGVKVRMVDAWEMCLAHHLPHSLHPQPPIIKNMMDVVLSHICSPGGDSKPATKKSKN</sequence>
<evidence type="ECO:0000313" key="4">
    <source>
        <dbReference type="Proteomes" id="UP000265020"/>
    </source>
</evidence>
<dbReference type="Ensembl" id="ENSCVAT00000030225.1">
    <property type="protein sequence ID" value="ENSCVAP00000012186.1"/>
    <property type="gene ID" value="ENSCVAG00000014583.1"/>
</dbReference>
<dbReference type="InterPro" id="IPR026845">
    <property type="entry name" value="NXPH/NXPE"/>
</dbReference>
<dbReference type="PANTHER" id="PTHR16165:SF9">
    <property type="entry name" value="NXPE FAMILY MEMBER 3"/>
    <property type="match status" value="1"/>
</dbReference>
<dbReference type="GeneTree" id="ENSGT00950000182866"/>
<dbReference type="SUPFAM" id="SSF81296">
    <property type="entry name" value="E set domains"/>
    <property type="match status" value="1"/>
</dbReference>
<proteinExistence type="inferred from homology"/>
<accession>A0A3Q2D178</accession>
<dbReference type="InterPro" id="IPR014756">
    <property type="entry name" value="Ig_E-set"/>
</dbReference>
<comment type="similarity">
    <text evidence="1">Belongs to the NXPE family.</text>
</comment>
<dbReference type="OMA" id="CCEYRHP"/>
<dbReference type="PANTHER" id="PTHR16165">
    <property type="entry name" value="NXPE FAMILY MEMBER"/>
    <property type="match status" value="1"/>
</dbReference>
<dbReference type="InterPro" id="IPR057106">
    <property type="entry name" value="NXPE4_C"/>
</dbReference>
<dbReference type="Pfam" id="PF24536">
    <property type="entry name" value="NXPE4_C"/>
    <property type="match status" value="1"/>
</dbReference>
<keyword evidence="4" id="KW-1185">Reference proteome</keyword>
<evidence type="ECO:0000259" key="2">
    <source>
        <dbReference type="Pfam" id="PF24536"/>
    </source>
</evidence>
<protein>
    <submittedName>
        <fullName evidence="3">Neurexophilin and PC-esterase domain family member 3</fullName>
    </submittedName>
</protein>
<gene>
    <name evidence="3" type="primary">NXPE3</name>
</gene>
<reference evidence="3" key="2">
    <citation type="submission" date="2025-09" db="UniProtKB">
        <authorList>
            <consortium name="Ensembl"/>
        </authorList>
    </citation>
    <scope>IDENTIFICATION</scope>
</reference>
<evidence type="ECO:0000313" key="3">
    <source>
        <dbReference type="Ensembl" id="ENSCVAP00000012186.1"/>
    </source>
</evidence>
<organism evidence="3 4">
    <name type="scientific">Cyprinodon variegatus</name>
    <name type="common">Sheepshead minnow</name>
    <dbReference type="NCBI Taxonomy" id="28743"/>
    <lineage>
        <taxon>Eukaryota</taxon>
        <taxon>Metazoa</taxon>
        <taxon>Chordata</taxon>
        <taxon>Craniata</taxon>
        <taxon>Vertebrata</taxon>
        <taxon>Euteleostomi</taxon>
        <taxon>Actinopterygii</taxon>
        <taxon>Neopterygii</taxon>
        <taxon>Teleostei</taxon>
        <taxon>Neoteleostei</taxon>
        <taxon>Acanthomorphata</taxon>
        <taxon>Ovalentaria</taxon>
        <taxon>Atherinomorphae</taxon>
        <taxon>Cyprinodontiformes</taxon>
        <taxon>Cyprinodontidae</taxon>
        <taxon>Cyprinodon</taxon>
    </lineage>
</organism>
<name>A0A3Q2D178_CYPVA</name>
<feature type="domain" description="NXPE C-terminal" evidence="2">
    <location>
        <begin position="326"/>
        <end position="551"/>
    </location>
</feature>
<evidence type="ECO:0000256" key="1">
    <source>
        <dbReference type="ARBA" id="ARBA00005431"/>
    </source>
</evidence>
<dbReference type="AlphaFoldDB" id="A0A3Q2D178"/>